<accession>A0A1T0A1P0</accession>
<evidence type="ECO:0000256" key="6">
    <source>
        <dbReference type="ARBA" id="ARBA00022847"/>
    </source>
</evidence>
<dbReference type="InterPro" id="IPR050277">
    <property type="entry name" value="Sodium:Solute_Symporter"/>
</dbReference>
<dbReference type="Gene3D" id="1.20.1730.10">
    <property type="entry name" value="Sodium/glucose cotransporter"/>
    <property type="match status" value="1"/>
</dbReference>
<evidence type="ECO:0000256" key="8">
    <source>
        <dbReference type="ARBA" id="ARBA00023136"/>
    </source>
</evidence>
<sequence>MTFETTAFNIEIFIPLVLYLLFVFGVAYHAYRKRQAGNFLSEYYVGGRSMSGFVLAMTTVATYVSASSFIGGPGAAYHYGLGWVLLAMIQVPAIWLTLGALGKKFAIHARRTNSITINDLLLARYKNPVVVWIACAALLLAFFGMMVVQFIGAGRLLETTLGIPYALSVMVFALVVGLYTFIGGFRAVVLTDTVQGLVMMIGTLLLLGGTVMAVGGVDTAMASLAAIDPALLKPAGVGDKLSASFMASFWVLVCFGLIGLPHTAMRAMAYKDSAALHRGMWIGTLVMAVLVLGMHLTGVLARVVIPDLDVPDKVIPALMMQVLPPVVAGVFLAAPMAAIMSSIDSMLIQSSSTLIKDLYLAIKPAAAQDEKRIGRYSTSFTLIFTFILAGVAAVNPPDMLIWLNLLSFGGLEATFLWVLVLGLYWDKANATGAIFSMVAGLASYIIFALFEIKIFDLHAVVPALVLGLIGFLVGNGLGVRKQHTI</sequence>
<dbReference type="NCBIfam" id="TIGR00813">
    <property type="entry name" value="sss"/>
    <property type="match status" value="1"/>
</dbReference>
<feature type="transmembrane region" description="Helical" evidence="11">
    <location>
        <begin position="432"/>
        <end position="452"/>
    </location>
</feature>
<dbReference type="OrthoDB" id="9814523at2"/>
<name>A0A1T0A1P0_9GAMM</name>
<dbReference type="InterPro" id="IPR018212">
    <property type="entry name" value="Na/solute_symporter_CS"/>
</dbReference>
<dbReference type="InterPro" id="IPR038377">
    <property type="entry name" value="Na/Glc_symporter_sf"/>
</dbReference>
<dbReference type="InterPro" id="IPR011849">
    <property type="entry name" value="Na/pantothenate_symporter"/>
</dbReference>
<dbReference type="GO" id="GO:0005886">
    <property type="term" value="C:plasma membrane"/>
    <property type="evidence" value="ECO:0007669"/>
    <property type="project" value="TreeGrafter"/>
</dbReference>
<keyword evidence="9" id="KW-0406">Ion transport</keyword>
<feature type="transmembrane region" description="Helical" evidence="11">
    <location>
        <begin position="281"/>
        <end position="305"/>
    </location>
</feature>
<dbReference type="Proteomes" id="UP000190435">
    <property type="component" value="Unassembled WGS sequence"/>
</dbReference>
<feature type="transmembrane region" description="Helical" evidence="11">
    <location>
        <begin position="12"/>
        <end position="31"/>
    </location>
</feature>
<feature type="transmembrane region" description="Helical" evidence="11">
    <location>
        <begin position="400"/>
        <end position="425"/>
    </location>
</feature>
<feature type="transmembrane region" description="Helical" evidence="11">
    <location>
        <begin position="241"/>
        <end position="260"/>
    </location>
</feature>
<dbReference type="InterPro" id="IPR001734">
    <property type="entry name" value="Na/solute_symporter"/>
</dbReference>
<evidence type="ECO:0000256" key="4">
    <source>
        <dbReference type="ARBA" id="ARBA00022475"/>
    </source>
</evidence>
<gene>
    <name evidence="13" type="primary">panF</name>
    <name evidence="12" type="ORF">B0181_06235</name>
    <name evidence="13" type="ORF">NCTC10293_00579</name>
</gene>
<reference evidence="13 15" key="2">
    <citation type="submission" date="2018-06" db="EMBL/GenBank/DDBJ databases">
        <authorList>
            <consortium name="Pathogen Informatics"/>
            <person name="Doyle S."/>
        </authorList>
    </citation>
    <scope>NUCLEOTIDE SEQUENCE [LARGE SCALE GENOMIC DNA]</scope>
    <source>
        <strain evidence="13 15">NCTC10293</strain>
    </source>
</reference>
<protein>
    <submittedName>
        <fullName evidence="13">Pantothenate permease</fullName>
    </submittedName>
    <submittedName>
        <fullName evidence="12">Sodium/panthothenate symporter</fullName>
    </submittedName>
</protein>
<dbReference type="GO" id="GO:0036376">
    <property type="term" value="P:sodium ion export across plasma membrane"/>
    <property type="evidence" value="ECO:0007669"/>
    <property type="project" value="InterPro"/>
</dbReference>
<keyword evidence="9" id="KW-0739">Sodium transport</keyword>
<organism evidence="12 14">
    <name type="scientific">Moraxella caviae</name>
    <dbReference type="NCBI Taxonomy" id="34060"/>
    <lineage>
        <taxon>Bacteria</taxon>
        <taxon>Pseudomonadati</taxon>
        <taxon>Pseudomonadota</taxon>
        <taxon>Gammaproteobacteria</taxon>
        <taxon>Moraxellales</taxon>
        <taxon>Moraxellaceae</taxon>
        <taxon>Moraxella</taxon>
    </lineage>
</organism>
<evidence type="ECO:0000256" key="1">
    <source>
        <dbReference type="ARBA" id="ARBA00004141"/>
    </source>
</evidence>
<dbReference type="PANTHER" id="PTHR48086">
    <property type="entry name" value="SODIUM/PROLINE SYMPORTER-RELATED"/>
    <property type="match status" value="1"/>
</dbReference>
<dbReference type="RefSeq" id="WP_078276648.1">
    <property type="nucleotide sequence ID" value="NZ_CAACXO010000076.1"/>
</dbReference>
<evidence type="ECO:0000313" key="15">
    <source>
        <dbReference type="Proteomes" id="UP000255279"/>
    </source>
</evidence>
<proteinExistence type="inferred from homology"/>
<keyword evidence="5 11" id="KW-0812">Transmembrane</keyword>
<dbReference type="PROSITE" id="PS00457">
    <property type="entry name" value="NA_SOLUT_SYMP_2"/>
    <property type="match status" value="1"/>
</dbReference>
<keyword evidence="8 11" id="KW-0472">Membrane</keyword>
<comment type="similarity">
    <text evidence="2 10">Belongs to the sodium:solute symporter (SSF) (TC 2.A.21) family.</text>
</comment>
<keyword evidence="6" id="KW-0769">Symport</keyword>
<evidence type="ECO:0000313" key="13">
    <source>
        <dbReference type="EMBL" id="STZ10249.1"/>
    </source>
</evidence>
<keyword evidence="7 11" id="KW-1133">Transmembrane helix</keyword>
<keyword evidence="4" id="KW-1003">Cell membrane</keyword>
<keyword evidence="3" id="KW-0813">Transport</keyword>
<dbReference type="GO" id="GO:0015233">
    <property type="term" value="F:pantothenate transmembrane transporter activity"/>
    <property type="evidence" value="ECO:0007669"/>
    <property type="project" value="InterPro"/>
</dbReference>
<evidence type="ECO:0000256" key="7">
    <source>
        <dbReference type="ARBA" id="ARBA00022989"/>
    </source>
</evidence>
<evidence type="ECO:0000256" key="10">
    <source>
        <dbReference type="RuleBase" id="RU362091"/>
    </source>
</evidence>
<reference evidence="12 14" key="1">
    <citation type="submission" date="2017-02" db="EMBL/GenBank/DDBJ databases">
        <title>Draft genome sequence of Moraxella caviae CCUG 355 type strain.</title>
        <authorList>
            <person name="Engstrom-Jakobsson H."/>
            <person name="Salva-Serra F."/>
            <person name="Thorell K."/>
            <person name="Gonzales-Siles L."/>
            <person name="Karlsson R."/>
            <person name="Boulund F."/>
            <person name="Engstrand L."/>
            <person name="Moore E."/>
        </authorList>
    </citation>
    <scope>NUCLEOTIDE SEQUENCE [LARGE SCALE GENOMIC DNA]</scope>
    <source>
        <strain evidence="12 14">CCUG 355</strain>
    </source>
</reference>
<evidence type="ECO:0000256" key="3">
    <source>
        <dbReference type="ARBA" id="ARBA00022448"/>
    </source>
</evidence>
<keyword evidence="9" id="KW-0915">Sodium</keyword>
<dbReference type="PANTHER" id="PTHR48086:SF4">
    <property type="entry name" value="SODIUM_PANTOTHENATE SYMPORTER"/>
    <property type="match status" value="1"/>
</dbReference>
<feature type="transmembrane region" description="Helical" evidence="11">
    <location>
        <begin position="197"/>
        <end position="221"/>
    </location>
</feature>
<comment type="subcellular location">
    <subcellularLocation>
        <location evidence="1">Membrane</location>
        <topology evidence="1">Multi-pass membrane protein</topology>
    </subcellularLocation>
</comment>
<evidence type="ECO:0000313" key="12">
    <source>
        <dbReference type="EMBL" id="OOR89568.1"/>
    </source>
</evidence>
<feature type="transmembrane region" description="Helical" evidence="11">
    <location>
        <begin position="52"/>
        <end position="70"/>
    </location>
</feature>
<dbReference type="GO" id="GO:0015081">
    <property type="term" value="F:sodium ion transmembrane transporter activity"/>
    <property type="evidence" value="ECO:0007669"/>
    <property type="project" value="InterPro"/>
</dbReference>
<feature type="transmembrane region" description="Helical" evidence="11">
    <location>
        <begin position="373"/>
        <end position="394"/>
    </location>
</feature>
<feature type="transmembrane region" description="Helical" evidence="11">
    <location>
        <begin position="76"/>
        <end position="101"/>
    </location>
</feature>
<evidence type="ECO:0000256" key="11">
    <source>
        <dbReference type="SAM" id="Phobius"/>
    </source>
</evidence>
<feature type="transmembrane region" description="Helical" evidence="11">
    <location>
        <begin position="317"/>
        <end position="339"/>
    </location>
</feature>
<evidence type="ECO:0000313" key="14">
    <source>
        <dbReference type="Proteomes" id="UP000190435"/>
    </source>
</evidence>
<evidence type="ECO:0000256" key="5">
    <source>
        <dbReference type="ARBA" id="ARBA00022692"/>
    </source>
</evidence>
<dbReference type="STRING" id="34060.B0181_06235"/>
<evidence type="ECO:0000256" key="2">
    <source>
        <dbReference type="ARBA" id="ARBA00006434"/>
    </source>
</evidence>
<dbReference type="CDD" id="cd10327">
    <property type="entry name" value="SLC5sbd_PanF"/>
    <property type="match status" value="1"/>
</dbReference>
<dbReference type="PROSITE" id="PS50283">
    <property type="entry name" value="NA_SOLUT_SYMP_3"/>
    <property type="match status" value="1"/>
</dbReference>
<dbReference type="EMBL" id="MUXU01000038">
    <property type="protein sequence ID" value="OOR89568.1"/>
    <property type="molecule type" value="Genomic_DNA"/>
</dbReference>
<dbReference type="NCBIfam" id="TIGR02119">
    <property type="entry name" value="panF"/>
    <property type="match status" value="1"/>
</dbReference>
<dbReference type="Pfam" id="PF00474">
    <property type="entry name" value="SSF"/>
    <property type="match status" value="1"/>
</dbReference>
<dbReference type="AlphaFoldDB" id="A0A1T0A1P0"/>
<feature type="transmembrane region" description="Helical" evidence="11">
    <location>
        <begin position="163"/>
        <end position="185"/>
    </location>
</feature>
<dbReference type="GO" id="GO:0015293">
    <property type="term" value="F:symporter activity"/>
    <property type="evidence" value="ECO:0007669"/>
    <property type="project" value="UniProtKB-KW"/>
</dbReference>
<keyword evidence="14" id="KW-1185">Reference proteome</keyword>
<feature type="transmembrane region" description="Helical" evidence="11">
    <location>
        <begin position="129"/>
        <end position="151"/>
    </location>
</feature>
<dbReference type="PROSITE" id="PS00456">
    <property type="entry name" value="NA_SOLUT_SYMP_1"/>
    <property type="match status" value="1"/>
</dbReference>
<dbReference type="EMBL" id="UGQE01000001">
    <property type="protein sequence ID" value="STZ10249.1"/>
    <property type="molecule type" value="Genomic_DNA"/>
</dbReference>
<evidence type="ECO:0000256" key="9">
    <source>
        <dbReference type="ARBA" id="ARBA00023201"/>
    </source>
</evidence>
<dbReference type="Proteomes" id="UP000255279">
    <property type="component" value="Unassembled WGS sequence"/>
</dbReference>
<feature type="transmembrane region" description="Helical" evidence="11">
    <location>
        <begin position="458"/>
        <end position="479"/>
    </location>
</feature>